<dbReference type="EMBL" id="LPUY01000080">
    <property type="protein sequence ID" value="KUP91964.1"/>
    <property type="molecule type" value="Genomic_DNA"/>
</dbReference>
<dbReference type="PANTHER" id="PTHR30558:SF3">
    <property type="entry name" value="BIOPOLYMER TRANSPORT PROTEIN EXBD-RELATED"/>
    <property type="match status" value="1"/>
</dbReference>
<evidence type="ECO:0000256" key="3">
    <source>
        <dbReference type="ARBA" id="ARBA00022475"/>
    </source>
</evidence>
<keyword evidence="5" id="KW-1133">Transmembrane helix</keyword>
<dbReference type="RefSeq" id="WP_082705162.1">
    <property type="nucleotide sequence ID" value="NZ_LPUY01000080.1"/>
</dbReference>
<evidence type="ECO:0000256" key="5">
    <source>
        <dbReference type="ARBA" id="ARBA00022989"/>
    </source>
</evidence>
<dbReference type="GO" id="GO:0022857">
    <property type="term" value="F:transmembrane transporter activity"/>
    <property type="evidence" value="ECO:0007669"/>
    <property type="project" value="InterPro"/>
</dbReference>
<comment type="subcellular location">
    <subcellularLocation>
        <location evidence="1">Cell membrane</location>
        <topology evidence="1">Single-pass membrane protein</topology>
    </subcellularLocation>
    <subcellularLocation>
        <location evidence="7">Cell membrane</location>
        <topology evidence="7">Single-pass type II membrane protein</topology>
    </subcellularLocation>
</comment>
<dbReference type="PANTHER" id="PTHR30558">
    <property type="entry name" value="EXBD MEMBRANE COMPONENT OF PMF-DRIVEN MACROMOLECULE IMPORT SYSTEM"/>
    <property type="match status" value="1"/>
</dbReference>
<keyword evidence="7" id="KW-0813">Transport</keyword>
<evidence type="ECO:0000313" key="8">
    <source>
        <dbReference type="EMBL" id="KUP91964.1"/>
    </source>
</evidence>
<comment type="similarity">
    <text evidence="2 7">Belongs to the ExbD/TolR family.</text>
</comment>
<dbReference type="Proteomes" id="UP000068382">
    <property type="component" value="Unassembled WGS sequence"/>
</dbReference>
<dbReference type="OrthoDB" id="7727005at2"/>
<proteinExistence type="inferred from homology"/>
<evidence type="ECO:0000256" key="2">
    <source>
        <dbReference type="ARBA" id="ARBA00005811"/>
    </source>
</evidence>
<evidence type="ECO:0000256" key="7">
    <source>
        <dbReference type="RuleBase" id="RU003879"/>
    </source>
</evidence>
<evidence type="ECO:0000256" key="4">
    <source>
        <dbReference type="ARBA" id="ARBA00022692"/>
    </source>
</evidence>
<reference evidence="8 9" key="1">
    <citation type="submission" date="2015-12" db="EMBL/GenBank/DDBJ databases">
        <title>Genome sequence of the marine Rhodobacteraceae strain O3.65, Candidatus Tritonibacter horizontis.</title>
        <authorList>
            <person name="Poehlein A."/>
            <person name="Giebel H.A."/>
            <person name="Voget S."/>
            <person name="Brinkhoff T."/>
        </authorList>
    </citation>
    <scope>NUCLEOTIDE SEQUENCE [LARGE SCALE GENOMIC DNA]</scope>
    <source>
        <strain evidence="8 9">O3.65</strain>
    </source>
</reference>
<dbReference type="Pfam" id="PF02472">
    <property type="entry name" value="ExbD"/>
    <property type="match status" value="1"/>
</dbReference>
<evidence type="ECO:0000256" key="6">
    <source>
        <dbReference type="ARBA" id="ARBA00023136"/>
    </source>
</evidence>
<keyword evidence="3" id="KW-1003">Cell membrane</keyword>
<keyword evidence="7" id="KW-0653">Protein transport</keyword>
<protein>
    <submittedName>
        <fullName evidence="8">Biopolymer transport protein ExbD/TolR</fullName>
    </submittedName>
</protein>
<accession>A0A132BUJ9</accession>
<dbReference type="GO" id="GO:0015031">
    <property type="term" value="P:protein transport"/>
    <property type="evidence" value="ECO:0007669"/>
    <property type="project" value="UniProtKB-KW"/>
</dbReference>
<dbReference type="AlphaFoldDB" id="A0A132BUJ9"/>
<dbReference type="InterPro" id="IPR003400">
    <property type="entry name" value="ExbD"/>
</dbReference>
<keyword evidence="6" id="KW-0472">Membrane</keyword>
<keyword evidence="4 7" id="KW-0812">Transmembrane</keyword>
<sequence>MALRLAKRRSRRLSMTSLIDVIFLLLLFFMLSSTFSRYGSVDLMAAEAGQAAAATTQQRPVFLKIGLDQLSLNGDVLALADLASRLTSFAPEQDSGGVQVLLNLEPDVTSQRLVDVLAVLRRHAAFSVTVLG</sequence>
<organism evidence="8 9">
    <name type="scientific">Tritonibacter horizontis</name>
    <dbReference type="NCBI Taxonomy" id="1768241"/>
    <lineage>
        <taxon>Bacteria</taxon>
        <taxon>Pseudomonadati</taxon>
        <taxon>Pseudomonadota</taxon>
        <taxon>Alphaproteobacteria</taxon>
        <taxon>Rhodobacterales</taxon>
        <taxon>Paracoccaceae</taxon>
        <taxon>Tritonibacter</taxon>
    </lineage>
</organism>
<dbReference type="PATRIC" id="fig|1768241.3.peg.3290"/>
<gene>
    <name evidence="8" type="ORF">TRIHO_31470</name>
</gene>
<dbReference type="GO" id="GO:0005886">
    <property type="term" value="C:plasma membrane"/>
    <property type="evidence" value="ECO:0007669"/>
    <property type="project" value="UniProtKB-SubCell"/>
</dbReference>
<comment type="caution">
    <text evidence="8">The sequence shown here is derived from an EMBL/GenBank/DDBJ whole genome shotgun (WGS) entry which is preliminary data.</text>
</comment>
<evidence type="ECO:0000256" key="1">
    <source>
        <dbReference type="ARBA" id="ARBA00004162"/>
    </source>
</evidence>
<name>A0A132BUJ9_9RHOB</name>
<evidence type="ECO:0000313" key="9">
    <source>
        <dbReference type="Proteomes" id="UP000068382"/>
    </source>
</evidence>
<keyword evidence="9" id="KW-1185">Reference proteome</keyword>